<feature type="transmembrane region" description="Helical" evidence="1">
    <location>
        <begin position="141"/>
        <end position="162"/>
    </location>
</feature>
<keyword evidence="1" id="KW-0812">Transmembrane</keyword>
<proteinExistence type="predicted"/>
<keyword evidence="3" id="KW-1185">Reference proteome</keyword>
<sequence>MLVKRDLFRALKSFHVQSALLFTILLSVLFTILIATGQKIGISIFGELITYKDLSEVLMNGLNYTKGLGFLITFIISIFIAQEYQYNTWQHYLCSGKTRLEIYLGKYLFSLLIALTVFLLYTFSSYITSFILGKPLDINQILFVVSRGMIVYTSLASIVVLISMSLKNYISSILSSFFFVFFEKDILISVISLLKKINLDIVFVENFTLMKINTAAQIENINIFTEMVFPCAFVMILTIILGCYCFSKHEL</sequence>
<keyword evidence="1" id="KW-1133">Transmembrane helix</keyword>
<accession>A0ABW9H1G2</accession>
<feature type="transmembrane region" description="Helical" evidence="1">
    <location>
        <begin position="64"/>
        <end position="81"/>
    </location>
</feature>
<feature type="transmembrane region" description="Helical" evidence="1">
    <location>
        <begin position="227"/>
        <end position="246"/>
    </location>
</feature>
<comment type="caution">
    <text evidence="2">The sequence shown here is derived from an EMBL/GenBank/DDBJ whole genome shotgun (WGS) entry which is preliminary data.</text>
</comment>
<gene>
    <name evidence="2" type="ORF">ACKQTC_05910</name>
</gene>
<protein>
    <submittedName>
        <fullName evidence="2">ABC transporter permease</fullName>
    </submittedName>
</protein>
<keyword evidence="1" id="KW-0472">Membrane</keyword>
<name>A0ABW9H1G2_9FIRM</name>
<organism evidence="2 3">
    <name type="scientific">Peptococcus simiae</name>
    <dbReference type="NCBI Taxonomy" id="1643805"/>
    <lineage>
        <taxon>Bacteria</taxon>
        <taxon>Bacillati</taxon>
        <taxon>Bacillota</taxon>
        <taxon>Clostridia</taxon>
        <taxon>Eubacteriales</taxon>
        <taxon>Peptococcaceae</taxon>
        <taxon>Peptococcus</taxon>
    </lineage>
</organism>
<dbReference type="Proteomes" id="UP001631949">
    <property type="component" value="Unassembled WGS sequence"/>
</dbReference>
<dbReference type="EMBL" id="JBJUVG010000007">
    <property type="protein sequence ID" value="MFM9413894.1"/>
    <property type="molecule type" value="Genomic_DNA"/>
</dbReference>
<feature type="transmembrane region" description="Helical" evidence="1">
    <location>
        <begin position="102"/>
        <end position="121"/>
    </location>
</feature>
<reference evidence="2 3" key="1">
    <citation type="journal article" date="2016" name="Int. J. Syst. Evol. Microbiol.">
        <title>Peptococcus simiae sp. nov., isolated from rhesus macaque faeces and emended description of the genus Peptococcus.</title>
        <authorList>
            <person name="Shkoporov A.N."/>
            <person name="Efimov B.A."/>
            <person name="Kondova I."/>
            <person name="Ouwerling B."/>
            <person name="Chaplin A.V."/>
            <person name="Shcherbakova V.A."/>
            <person name="Langermans J.A.M."/>
        </authorList>
    </citation>
    <scope>NUCLEOTIDE SEQUENCE [LARGE SCALE GENOMIC DNA]</scope>
    <source>
        <strain evidence="2 3">M108</strain>
    </source>
</reference>
<evidence type="ECO:0000256" key="1">
    <source>
        <dbReference type="SAM" id="Phobius"/>
    </source>
</evidence>
<feature type="transmembrane region" description="Helical" evidence="1">
    <location>
        <begin position="20"/>
        <end position="44"/>
    </location>
</feature>
<feature type="transmembrane region" description="Helical" evidence="1">
    <location>
        <begin position="174"/>
        <end position="194"/>
    </location>
</feature>
<evidence type="ECO:0000313" key="2">
    <source>
        <dbReference type="EMBL" id="MFM9413894.1"/>
    </source>
</evidence>
<dbReference type="RefSeq" id="WP_408977508.1">
    <property type="nucleotide sequence ID" value="NZ_JBJUVG010000007.1"/>
</dbReference>
<evidence type="ECO:0000313" key="3">
    <source>
        <dbReference type="Proteomes" id="UP001631949"/>
    </source>
</evidence>